<accession>A0ABP8RXS9</accession>
<gene>
    <name evidence="2" type="ORF">GCM10023175_47120</name>
</gene>
<keyword evidence="3" id="KW-1185">Reference proteome</keyword>
<proteinExistence type="predicted"/>
<feature type="domain" description="DUF1918" evidence="1">
    <location>
        <begin position="1"/>
        <end position="57"/>
    </location>
</feature>
<dbReference type="Gene3D" id="2.30.30.440">
    <property type="entry name" value="Domain of unknown function DUF1918"/>
    <property type="match status" value="1"/>
</dbReference>
<evidence type="ECO:0000313" key="2">
    <source>
        <dbReference type="EMBL" id="GAA4552763.1"/>
    </source>
</evidence>
<dbReference type="EMBL" id="BAABGT010000075">
    <property type="protein sequence ID" value="GAA4552763.1"/>
    <property type="molecule type" value="Genomic_DNA"/>
</dbReference>
<dbReference type="InterPro" id="IPR015035">
    <property type="entry name" value="DUF1918"/>
</dbReference>
<dbReference type="Proteomes" id="UP001501598">
    <property type="component" value="Unassembled WGS sequence"/>
</dbReference>
<dbReference type="Pfam" id="PF08940">
    <property type="entry name" value="DUF1918"/>
    <property type="match status" value="1"/>
</dbReference>
<dbReference type="RefSeq" id="WP_345422543.1">
    <property type="nucleotide sequence ID" value="NZ_BAABGT010000075.1"/>
</dbReference>
<name>A0ABP8RXS9_9PSEU</name>
<protein>
    <recommendedName>
        <fullName evidence="1">DUF1918 domain-containing protein</fullName>
    </recommendedName>
</protein>
<organism evidence="2 3">
    <name type="scientific">Pseudonocardia xishanensis</name>
    <dbReference type="NCBI Taxonomy" id="630995"/>
    <lineage>
        <taxon>Bacteria</taxon>
        <taxon>Bacillati</taxon>
        <taxon>Actinomycetota</taxon>
        <taxon>Actinomycetes</taxon>
        <taxon>Pseudonocardiales</taxon>
        <taxon>Pseudonocardiaceae</taxon>
        <taxon>Pseudonocardia</taxon>
    </lineage>
</organism>
<comment type="caution">
    <text evidence="2">The sequence shown here is derived from an EMBL/GenBank/DDBJ whole genome shotgun (WGS) entry which is preliminary data.</text>
</comment>
<evidence type="ECO:0000259" key="1">
    <source>
        <dbReference type="Pfam" id="PF08940"/>
    </source>
</evidence>
<sequence length="66" mass="7430">MHAHTGDHIVIETNVLDTARRRGTILAVLGGDEETEHYRVRWEDGHESVFFPGPDARLEHAARGRA</sequence>
<dbReference type="SUPFAM" id="SSF50118">
    <property type="entry name" value="Cell growth inhibitor/plasmid maintenance toxic component"/>
    <property type="match status" value="1"/>
</dbReference>
<evidence type="ECO:0000313" key="3">
    <source>
        <dbReference type="Proteomes" id="UP001501598"/>
    </source>
</evidence>
<reference evidence="3" key="1">
    <citation type="journal article" date="2019" name="Int. J. Syst. Evol. Microbiol.">
        <title>The Global Catalogue of Microorganisms (GCM) 10K type strain sequencing project: providing services to taxonomists for standard genome sequencing and annotation.</title>
        <authorList>
            <consortium name="The Broad Institute Genomics Platform"/>
            <consortium name="The Broad Institute Genome Sequencing Center for Infectious Disease"/>
            <person name="Wu L."/>
            <person name="Ma J."/>
        </authorList>
    </citation>
    <scope>NUCLEOTIDE SEQUENCE [LARGE SCALE GENOMIC DNA]</scope>
    <source>
        <strain evidence="3">JCM 17906</strain>
    </source>
</reference>